<organism evidence="1 2">
    <name type="scientific">Chitinophaga filiformis</name>
    <name type="common">Myxococcus filiformis</name>
    <name type="synonym">Flexibacter filiformis</name>
    <dbReference type="NCBI Taxonomy" id="104663"/>
    <lineage>
        <taxon>Bacteria</taxon>
        <taxon>Pseudomonadati</taxon>
        <taxon>Bacteroidota</taxon>
        <taxon>Chitinophagia</taxon>
        <taxon>Chitinophagales</taxon>
        <taxon>Chitinophagaceae</taxon>
        <taxon>Chitinophaga</taxon>
    </lineage>
</organism>
<dbReference type="EMBL" id="CP095855">
    <property type="protein sequence ID" value="UPK67951.1"/>
    <property type="molecule type" value="Genomic_DNA"/>
</dbReference>
<accession>A0ABY4HZU2</accession>
<keyword evidence="2" id="KW-1185">Reference proteome</keyword>
<proteinExistence type="predicted"/>
<sequence>MVKIIPYTPENLAVALSNDSTPPTVIKEKNHYKYLVHYLGEHGIKAKAIVIEDRYISKDFLHDFASYYALCFENFSKFCKRIHFFDKEITEAELDALLLEENEEMNAGFWMRHYLGFVVVKPIPVTVIGYTVLKTYEEGSAVGRRHFWGLRNYHVHIFGRKVQLKSLAFQEQDGVLAACATTAIWTMLNKAATDYHTILKTPAEITSDAAKMSFDGSRLFPNKGLDLAQICQAIFNSGLVSEVKKPDYVLREKNRVISNSYLRRILRAYSPLGIPIILIIKVPGNSPDASHAITVMGYRMTPLSNKKPRKDIRWLADNIERIYVHDDQWGPFARVSFNGRFELNTPWTQFHPGQLPTSVTNIIVPVYPKVRIAYEDILEIVVGLAAILRLLLADSLVADLVWDISINYSEEYKQQIRTEKIDAATKLRLMKESMPKYVWVASAYIGTEKIMDFIFDATHVRKGMIFTEVLCFPEELPAILLDHIQRNREGFVKLFTHPAAIEYIDFLIHRLSAITQVNTTMAN</sequence>
<gene>
    <name evidence="1" type="ORF">MYF79_23650</name>
</gene>
<dbReference type="RefSeq" id="WP_247810293.1">
    <property type="nucleotide sequence ID" value="NZ_CP095855.1"/>
</dbReference>
<name>A0ABY4HZU2_CHIFI</name>
<protein>
    <submittedName>
        <fullName evidence="1">Uncharacterized protein</fullName>
    </submittedName>
</protein>
<evidence type="ECO:0000313" key="1">
    <source>
        <dbReference type="EMBL" id="UPK67951.1"/>
    </source>
</evidence>
<reference evidence="1 2" key="1">
    <citation type="submission" date="2022-04" db="EMBL/GenBank/DDBJ databases">
        <title>The arsenic-methylating capacity of Chitinophaga filiformis YT5 during chitin decomposition.</title>
        <authorList>
            <person name="Chen G."/>
            <person name="Liang Y."/>
        </authorList>
    </citation>
    <scope>NUCLEOTIDE SEQUENCE [LARGE SCALE GENOMIC DNA]</scope>
    <source>
        <strain evidence="1 2">YT5</strain>
    </source>
</reference>
<dbReference type="Proteomes" id="UP000830198">
    <property type="component" value="Chromosome"/>
</dbReference>
<evidence type="ECO:0000313" key="2">
    <source>
        <dbReference type="Proteomes" id="UP000830198"/>
    </source>
</evidence>